<sequence length="171" mass="19319">MDGTEECKCVWGKPVKSNVKHGMYEGVEHVQRWGEGGTIGVVVHEHCCEYARVCSSILTCTAEWEEVHECMELLEKLFGIGQQYGCANVNSKRETNVKKRRTTKERQSKRRSEEQKGWKGGRGMSSYCAGYYEGTGCLRFTLKDGVASWVLSSHDLRLSAGIATTDWRDEL</sequence>
<accession>R7SIA8</accession>
<dbReference type="RefSeq" id="XP_007272427.1">
    <property type="nucleotide sequence ID" value="XM_007272365.1"/>
</dbReference>
<dbReference type="GeneID" id="18676080"/>
<gene>
    <name evidence="2" type="ORF">FOMMEDRAFT_163999</name>
</gene>
<evidence type="ECO:0000256" key="1">
    <source>
        <dbReference type="SAM" id="MobiDB-lite"/>
    </source>
</evidence>
<keyword evidence="3" id="KW-1185">Reference proteome</keyword>
<protein>
    <submittedName>
        <fullName evidence="2">Uncharacterized protein</fullName>
    </submittedName>
</protein>
<dbReference type="KEGG" id="fme:FOMMEDRAFT_163999"/>
<feature type="region of interest" description="Disordered" evidence="1">
    <location>
        <begin position="95"/>
        <end position="121"/>
    </location>
</feature>
<dbReference type="EMBL" id="JH719151">
    <property type="protein sequence ID" value="EJC97309.1"/>
    <property type="molecule type" value="Genomic_DNA"/>
</dbReference>
<proteinExistence type="predicted"/>
<evidence type="ECO:0000313" key="2">
    <source>
        <dbReference type="EMBL" id="EJC97309.1"/>
    </source>
</evidence>
<dbReference type="AlphaFoldDB" id="R7SIA8"/>
<organism evidence="2 3">
    <name type="scientific">Fomitiporia mediterranea (strain MF3/22)</name>
    <name type="common">Grapevine white-rot fungus</name>
    <dbReference type="NCBI Taxonomy" id="694068"/>
    <lineage>
        <taxon>Eukaryota</taxon>
        <taxon>Fungi</taxon>
        <taxon>Dikarya</taxon>
        <taxon>Basidiomycota</taxon>
        <taxon>Agaricomycotina</taxon>
        <taxon>Agaricomycetes</taxon>
        <taxon>Hymenochaetales</taxon>
        <taxon>Hymenochaetaceae</taxon>
        <taxon>Fomitiporia</taxon>
    </lineage>
</organism>
<feature type="compositionally biased region" description="Basic and acidic residues" evidence="1">
    <location>
        <begin position="104"/>
        <end position="117"/>
    </location>
</feature>
<name>R7SIA8_FOMME</name>
<evidence type="ECO:0000313" key="3">
    <source>
        <dbReference type="Proteomes" id="UP000053630"/>
    </source>
</evidence>
<reference evidence="3" key="1">
    <citation type="journal article" date="2012" name="Science">
        <title>The Paleozoic origin of enzymatic lignin decomposition reconstructed from 31 fungal genomes.</title>
        <authorList>
            <person name="Floudas D."/>
            <person name="Binder M."/>
            <person name="Riley R."/>
            <person name="Barry K."/>
            <person name="Blanchette R.A."/>
            <person name="Henrissat B."/>
            <person name="Martinez A.T."/>
            <person name="Otillar R."/>
            <person name="Spatafora J.W."/>
            <person name="Yadav J.S."/>
            <person name="Aerts A."/>
            <person name="Benoit I."/>
            <person name="Boyd A."/>
            <person name="Carlson A."/>
            <person name="Copeland A."/>
            <person name="Coutinho P.M."/>
            <person name="de Vries R.P."/>
            <person name="Ferreira P."/>
            <person name="Findley K."/>
            <person name="Foster B."/>
            <person name="Gaskell J."/>
            <person name="Glotzer D."/>
            <person name="Gorecki P."/>
            <person name="Heitman J."/>
            <person name="Hesse C."/>
            <person name="Hori C."/>
            <person name="Igarashi K."/>
            <person name="Jurgens J.A."/>
            <person name="Kallen N."/>
            <person name="Kersten P."/>
            <person name="Kohler A."/>
            <person name="Kuees U."/>
            <person name="Kumar T.K.A."/>
            <person name="Kuo A."/>
            <person name="LaButti K."/>
            <person name="Larrondo L.F."/>
            <person name="Lindquist E."/>
            <person name="Ling A."/>
            <person name="Lombard V."/>
            <person name="Lucas S."/>
            <person name="Lundell T."/>
            <person name="Martin R."/>
            <person name="McLaughlin D.J."/>
            <person name="Morgenstern I."/>
            <person name="Morin E."/>
            <person name="Murat C."/>
            <person name="Nagy L.G."/>
            <person name="Nolan M."/>
            <person name="Ohm R.A."/>
            <person name="Patyshakuliyeva A."/>
            <person name="Rokas A."/>
            <person name="Ruiz-Duenas F.J."/>
            <person name="Sabat G."/>
            <person name="Salamov A."/>
            <person name="Samejima M."/>
            <person name="Schmutz J."/>
            <person name="Slot J.C."/>
            <person name="St John F."/>
            <person name="Stenlid J."/>
            <person name="Sun H."/>
            <person name="Sun S."/>
            <person name="Syed K."/>
            <person name="Tsang A."/>
            <person name="Wiebenga A."/>
            <person name="Young D."/>
            <person name="Pisabarro A."/>
            <person name="Eastwood D.C."/>
            <person name="Martin F."/>
            <person name="Cullen D."/>
            <person name="Grigoriev I.V."/>
            <person name="Hibbett D.S."/>
        </authorList>
    </citation>
    <scope>NUCLEOTIDE SEQUENCE [LARGE SCALE GENOMIC DNA]</scope>
    <source>
        <strain evidence="3">MF3/22</strain>
    </source>
</reference>
<dbReference type="Proteomes" id="UP000053630">
    <property type="component" value="Unassembled WGS sequence"/>
</dbReference>